<dbReference type="Proteomes" id="UP000823775">
    <property type="component" value="Unassembled WGS sequence"/>
</dbReference>
<evidence type="ECO:0000256" key="4">
    <source>
        <dbReference type="ARBA" id="ARBA00022840"/>
    </source>
</evidence>
<evidence type="ECO:0000256" key="6">
    <source>
        <dbReference type="ARBA" id="ARBA00023146"/>
    </source>
</evidence>
<protein>
    <recommendedName>
        <fullName evidence="1">valine--tRNA ligase</fullName>
        <ecNumber evidence="1">6.1.1.9</ecNumber>
    </recommendedName>
    <alternativeName>
        <fullName evidence="7">Valyl-tRNA synthetase</fullName>
    </alternativeName>
</protein>
<feature type="domain" description="Aminoacyl-tRNA synthetase class Ia" evidence="8">
    <location>
        <begin position="146"/>
        <end position="202"/>
    </location>
</feature>
<accession>A0ABS8SQ61</accession>
<evidence type="ECO:0000313" key="10">
    <source>
        <dbReference type="Proteomes" id="UP000823775"/>
    </source>
</evidence>
<name>A0ABS8SQ61_DATST</name>
<dbReference type="SUPFAM" id="SSF52374">
    <property type="entry name" value="Nucleotidylyl transferase"/>
    <property type="match status" value="1"/>
</dbReference>
<dbReference type="PANTHER" id="PTHR11946:SF93">
    <property type="entry name" value="VALINE--TRNA LIGASE, CHLOROPLASTIC_MITOCHONDRIAL 2"/>
    <property type="match status" value="1"/>
</dbReference>
<sequence>MLSGLNFVKPVIYPICSIALGVLSIAQPVGQLTAPSYLMNPLALLQDPLSVELLSGLDRFEARKKLWSDLEETGLAVKKEAHTSRVPRSQRGGENLWLVSNGSSQWSLTGSGHLKQFQKEGSYYAERFEKVGEESEDCIRGVLGIYKHWLSNIKDWCISEQLWWGHRIPVWYVSGKDCEEEYIVARSHREALAAQEKKYGKSVEIYQDRMFLIPGFQAHLDGQMTQQRISSSLSSISS</sequence>
<dbReference type="InterPro" id="IPR002303">
    <property type="entry name" value="Valyl-tRNA_ligase"/>
</dbReference>
<keyword evidence="5" id="KW-0648">Protein biosynthesis</keyword>
<keyword evidence="4" id="KW-0067">ATP-binding</keyword>
<evidence type="ECO:0000259" key="8">
    <source>
        <dbReference type="Pfam" id="PF00133"/>
    </source>
</evidence>
<evidence type="ECO:0000256" key="7">
    <source>
        <dbReference type="ARBA" id="ARBA00029936"/>
    </source>
</evidence>
<dbReference type="InterPro" id="IPR002300">
    <property type="entry name" value="aa-tRNA-synth_Ia"/>
</dbReference>
<reference evidence="9 10" key="1">
    <citation type="journal article" date="2021" name="BMC Genomics">
        <title>Datura genome reveals duplications of psychoactive alkaloid biosynthetic genes and high mutation rate following tissue culture.</title>
        <authorList>
            <person name="Rajewski A."/>
            <person name="Carter-House D."/>
            <person name="Stajich J."/>
            <person name="Litt A."/>
        </authorList>
    </citation>
    <scope>NUCLEOTIDE SEQUENCE [LARGE SCALE GENOMIC DNA]</scope>
    <source>
        <strain evidence="9">AR-01</strain>
    </source>
</reference>
<dbReference type="InterPro" id="IPR014729">
    <property type="entry name" value="Rossmann-like_a/b/a_fold"/>
</dbReference>
<evidence type="ECO:0000256" key="5">
    <source>
        <dbReference type="ARBA" id="ARBA00022917"/>
    </source>
</evidence>
<evidence type="ECO:0000256" key="3">
    <source>
        <dbReference type="ARBA" id="ARBA00022741"/>
    </source>
</evidence>
<evidence type="ECO:0000256" key="1">
    <source>
        <dbReference type="ARBA" id="ARBA00013169"/>
    </source>
</evidence>
<evidence type="ECO:0000256" key="2">
    <source>
        <dbReference type="ARBA" id="ARBA00022598"/>
    </source>
</evidence>
<keyword evidence="6" id="KW-0030">Aminoacyl-tRNA synthetase</keyword>
<keyword evidence="2" id="KW-0436">Ligase</keyword>
<dbReference type="Gene3D" id="3.40.50.620">
    <property type="entry name" value="HUPs"/>
    <property type="match status" value="1"/>
</dbReference>
<gene>
    <name evidence="9" type="ORF">HAX54_044041</name>
</gene>
<dbReference type="EMBL" id="JACEIK010000667">
    <property type="protein sequence ID" value="MCD7460644.1"/>
    <property type="molecule type" value="Genomic_DNA"/>
</dbReference>
<dbReference type="Pfam" id="PF00133">
    <property type="entry name" value="tRNA-synt_1"/>
    <property type="match status" value="1"/>
</dbReference>
<organism evidence="9 10">
    <name type="scientific">Datura stramonium</name>
    <name type="common">Jimsonweed</name>
    <name type="synonym">Common thornapple</name>
    <dbReference type="NCBI Taxonomy" id="4076"/>
    <lineage>
        <taxon>Eukaryota</taxon>
        <taxon>Viridiplantae</taxon>
        <taxon>Streptophyta</taxon>
        <taxon>Embryophyta</taxon>
        <taxon>Tracheophyta</taxon>
        <taxon>Spermatophyta</taxon>
        <taxon>Magnoliopsida</taxon>
        <taxon>eudicotyledons</taxon>
        <taxon>Gunneridae</taxon>
        <taxon>Pentapetalae</taxon>
        <taxon>asterids</taxon>
        <taxon>lamiids</taxon>
        <taxon>Solanales</taxon>
        <taxon>Solanaceae</taxon>
        <taxon>Solanoideae</taxon>
        <taxon>Datureae</taxon>
        <taxon>Datura</taxon>
    </lineage>
</organism>
<dbReference type="EC" id="6.1.1.9" evidence="1"/>
<dbReference type="PANTHER" id="PTHR11946">
    <property type="entry name" value="VALYL-TRNA SYNTHETASES"/>
    <property type="match status" value="1"/>
</dbReference>
<comment type="caution">
    <text evidence="9">The sequence shown here is derived from an EMBL/GenBank/DDBJ whole genome shotgun (WGS) entry which is preliminary data.</text>
</comment>
<keyword evidence="10" id="KW-1185">Reference proteome</keyword>
<keyword evidence="3" id="KW-0547">Nucleotide-binding</keyword>
<proteinExistence type="predicted"/>
<evidence type="ECO:0000313" key="9">
    <source>
        <dbReference type="EMBL" id="MCD7460644.1"/>
    </source>
</evidence>